<evidence type="ECO:0000313" key="3">
    <source>
        <dbReference type="Proteomes" id="UP000285123"/>
    </source>
</evidence>
<dbReference type="AlphaFoldDB" id="A0A423PNE9"/>
<evidence type="ECO:0000259" key="1">
    <source>
        <dbReference type="PROSITE" id="PS50994"/>
    </source>
</evidence>
<dbReference type="OrthoDB" id="9774685at2"/>
<comment type="caution">
    <text evidence="2">The sequence shown here is derived from an EMBL/GenBank/DDBJ whole genome shotgun (WGS) entry which is preliminary data.</text>
</comment>
<dbReference type="GO" id="GO:0003676">
    <property type="term" value="F:nucleic acid binding"/>
    <property type="evidence" value="ECO:0007669"/>
    <property type="project" value="InterPro"/>
</dbReference>
<reference evidence="2 3" key="1">
    <citation type="submission" date="2013-10" db="EMBL/GenBank/DDBJ databases">
        <title>Salinisphaera halophila YIM 95161 Genome Sequencing.</title>
        <authorList>
            <person name="Lai Q."/>
            <person name="Li C."/>
            <person name="Shao Z."/>
        </authorList>
    </citation>
    <scope>NUCLEOTIDE SEQUENCE [LARGE SCALE GENOMIC DNA]</scope>
    <source>
        <strain evidence="2 3">YIM 95161</strain>
    </source>
</reference>
<dbReference type="InterPro" id="IPR036397">
    <property type="entry name" value="RNaseH_sf"/>
</dbReference>
<dbReference type="PANTHER" id="PTHR35004">
    <property type="entry name" value="TRANSPOSASE RV3428C-RELATED"/>
    <property type="match status" value="1"/>
</dbReference>
<organism evidence="2 3">
    <name type="scientific">Salinisphaera orenii YIM 95161</name>
    <dbReference type="NCBI Taxonomy" id="1051139"/>
    <lineage>
        <taxon>Bacteria</taxon>
        <taxon>Pseudomonadati</taxon>
        <taxon>Pseudomonadota</taxon>
        <taxon>Gammaproteobacteria</taxon>
        <taxon>Salinisphaerales</taxon>
        <taxon>Salinisphaeraceae</taxon>
        <taxon>Salinisphaera</taxon>
    </lineage>
</organism>
<dbReference type="NCBIfam" id="NF033577">
    <property type="entry name" value="transpos_IS481"/>
    <property type="match status" value="1"/>
</dbReference>
<dbReference type="InterPro" id="IPR009057">
    <property type="entry name" value="Homeodomain-like_sf"/>
</dbReference>
<gene>
    <name evidence="2" type="ORF">SAHL_11790</name>
</gene>
<dbReference type="GO" id="GO:0015074">
    <property type="term" value="P:DNA integration"/>
    <property type="evidence" value="ECO:0007669"/>
    <property type="project" value="InterPro"/>
</dbReference>
<dbReference type="InterPro" id="IPR012337">
    <property type="entry name" value="RNaseH-like_sf"/>
</dbReference>
<dbReference type="SUPFAM" id="SSF53098">
    <property type="entry name" value="Ribonuclease H-like"/>
    <property type="match status" value="1"/>
</dbReference>
<dbReference type="SUPFAM" id="SSF46689">
    <property type="entry name" value="Homeodomain-like"/>
    <property type="match status" value="1"/>
</dbReference>
<accession>A0A423PNE9</accession>
<dbReference type="EMBL" id="AYKF01000095">
    <property type="protein sequence ID" value="ROO27109.1"/>
    <property type="molecule type" value="Genomic_DNA"/>
</dbReference>
<dbReference type="Gene3D" id="3.30.420.10">
    <property type="entry name" value="Ribonuclease H-like superfamily/Ribonuclease H"/>
    <property type="match status" value="1"/>
</dbReference>
<dbReference type="RefSeq" id="WP_123591607.1">
    <property type="nucleotide sequence ID" value="NZ_AYKF01000095.1"/>
</dbReference>
<proteinExistence type="predicted"/>
<dbReference type="InterPro" id="IPR047656">
    <property type="entry name" value="IS481-like_transpos"/>
</dbReference>
<name>A0A423PNE9_9GAMM</name>
<dbReference type="PANTHER" id="PTHR35004:SF6">
    <property type="entry name" value="TRANSPOSASE"/>
    <property type="match status" value="1"/>
</dbReference>
<dbReference type="PROSITE" id="PS50994">
    <property type="entry name" value="INTEGRASE"/>
    <property type="match status" value="1"/>
</dbReference>
<evidence type="ECO:0000313" key="2">
    <source>
        <dbReference type="EMBL" id="ROO27109.1"/>
    </source>
</evidence>
<dbReference type="Pfam" id="PF13683">
    <property type="entry name" value="rve_3"/>
    <property type="match status" value="1"/>
</dbReference>
<dbReference type="InterPro" id="IPR001584">
    <property type="entry name" value="Integrase_cat-core"/>
</dbReference>
<feature type="domain" description="Integrase catalytic" evidence="1">
    <location>
        <begin position="132"/>
        <end position="302"/>
    </location>
</feature>
<dbReference type="Pfam" id="PF13565">
    <property type="entry name" value="HTH_32"/>
    <property type="match status" value="1"/>
</dbReference>
<sequence length="379" mass="42423">MPWTEHTSMTLRTEFIALARNDDVNLSALARRFGISRKTAYKWIARAEAGQPLTDRSRRPRASPTRTHISLEQTVVALRQAYPCWGGRKLRQVLIDRGHVAVPAPSTITHILRRHGLMPERTAAASIAWQRFEHAAANDLWQMDFKGTLALGSGRCDPLTVLDDHSRYSLALAAIPDMRSATVQNVLTETFRRHGLPIRMNMDNGSPWGSPGGQSRGLSALSIWLVRLGIRISFSRPAHPQTNGKDERFHRTLTAEVLNGRAFVDRAQIQHAFDTWRDIYNTVRPHDALGLATPSTRYRPSPRSFPETLPTIAYAPDDTVALVRANGVVPFKGRTLKVSNALRGLSIAFRPNADQDGCYAVYFAHHRLADIDLRNMDMG</sequence>
<protein>
    <submittedName>
        <fullName evidence="2">Integrase</fullName>
    </submittedName>
</protein>
<dbReference type="Proteomes" id="UP000285123">
    <property type="component" value="Unassembled WGS sequence"/>
</dbReference>